<gene>
    <name evidence="4" type="ORF">UV91_C0003G0046</name>
</gene>
<accession>A0A0G1GWE2</accession>
<keyword evidence="1" id="KW-0328">Glycosyltransferase</keyword>
<dbReference type="EMBL" id="LCGH01000003">
    <property type="protein sequence ID" value="KKT11657.1"/>
    <property type="molecule type" value="Genomic_DNA"/>
</dbReference>
<keyword evidence="2" id="KW-0808">Transferase</keyword>
<protein>
    <recommendedName>
        <fullName evidence="6">Glycosidase-related protein</fullName>
    </recommendedName>
</protein>
<evidence type="ECO:0000256" key="1">
    <source>
        <dbReference type="ARBA" id="ARBA00022676"/>
    </source>
</evidence>
<dbReference type="InterPro" id="IPR023296">
    <property type="entry name" value="Glyco_hydro_beta-prop_sf"/>
</dbReference>
<organism evidence="4 5">
    <name type="scientific">Candidatus Nomurabacteria bacterium GW2011_GWF2_43_24</name>
    <dbReference type="NCBI Taxonomy" id="1618778"/>
    <lineage>
        <taxon>Bacteria</taxon>
        <taxon>Candidatus Nomuraibacteriota</taxon>
    </lineage>
</organism>
<dbReference type="AlphaFoldDB" id="A0A0G1GWE2"/>
<evidence type="ECO:0000313" key="5">
    <source>
        <dbReference type="Proteomes" id="UP000033907"/>
    </source>
</evidence>
<proteinExistence type="inferred from homology"/>
<dbReference type="PANTHER" id="PTHR34106">
    <property type="entry name" value="GLYCOSIDASE"/>
    <property type="match status" value="1"/>
</dbReference>
<evidence type="ECO:0000256" key="2">
    <source>
        <dbReference type="ARBA" id="ARBA00022679"/>
    </source>
</evidence>
<evidence type="ECO:0000256" key="3">
    <source>
        <dbReference type="ARBA" id="ARBA00024356"/>
    </source>
</evidence>
<dbReference type="SUPFAM" id="SSF75005">
    <property type="entry name" value="Arabinanase/levansucrase/invertase"/>
    <property type="match status" value="1"/>
</dbReference>
<dbReference type="InterPro" id="IPR007184">
    <property type="entry name" value="Mannoside_phosphorylase"/>
</dbReference>
<dbReference type="Gene3D" id="2.115.10.20">
    <property type="entry name" value="Glycosyl hydrolase domain, family 43"/>
    <property type="match status" value="1"/>
</dbReference>
<comment type="caution">
    <text evidence="4">The sequence shown here is derived from an EMBL/GenBank/DDBJ whole genome shotgun (WGS) entry which is preliminary data.</text>
</comment>
<evidence type="ECO:0000313" key="4">
    <source>
        <dbReference type="EMBL" id="KKT11657.1"/>
    </source>
</evidence>
<dbReference type="Proteomes" id="UP000033907">
    <property type="component" value="Unassembled WGS sequence"/>
</dbReference>
<reference evidence="4 5" key="1">
    <citation type="journal article" date="2015" name="Nature">
        <title>rRNA introns, odd ribosomes, and small enigmatic genomes across a large radiation of phyla.</title>
        <authorList>
            <person name="Brown C.T."/>
            <person name="Hug L.A."/>
            <person name="Thomas B.C."/>
            <person name="Sharon I."/>
            <person name="Castelle C.J."/>
            <person name="Singh A."/>
            <person name="Wilkins M.J."/>
            <person name="Williams K.H."/>
            <person name="Banfield J.F."/>
        </authorList>
    </citation>
    <scope>NUCLEOTIDE SEQUENCE [LARGE SCALE GENOMIC DNA]</scope>
</reference>
<dbReference type="GO" id="GO:0016757">
    <property type="term" value="F:glycosyltransferase activity"/>
    <property type="evidence" value="ECO:0007669"/>
    <property type="project" value="UniProtKB-KW"/>
</dbReference>
<dbReference type="Pfam" id="PF04041">
    <property type="entry name" value="Glyco_hydro_130"/>
    <property type="match status" value="1"/>
</dbReference>
<comment type="similarity">
    <text evidence="3">Belongs to the glycosyl hydrolase 130 family.</text>
</comment>
<dbReference type="PANTHER" id="PTHR34106:SF5">
    <property type="entry name" value="GLYCOSIDASE"/>
    <property type="match status" value="1"/>
</dbReference>
<dbReference type="CDD" id="cd18614">
    <property type="entry name" value="GH130"/>
    <property type="match status" value="1"/>
</dbReference>
<name>A0A0G1GWE2_9BACT</name>
<sequence length="401" mass="44958">MAALKKNPSSRAKLTTGQRKVILARHSLGEGGKKKTKVVVRRKTAVKKAVAKKKTSPLELRKSQKNPIIEPERSAYWESKATFNPSAVYSDGKVHVIYRAIGDSDISVLGYARSDNGYLFDKNSKKIAYYQKGKFAVRKDAVKINYISGGGWGGGCEDPRLTLLSDKVYMLYTAFDGWGSVRIALTSISLDDFIGRRFDWKEPVLISPPGEIHKNWVLFPEKIKGKYAILHSISPHIMIDYFSSLDELDGENFIHSVHQGSSLWSARDRLIRGVGPAPIKTKYGWLVLYHKMEKHDSHRYKLWAMILDLKDPAKILYNSRHPILEPDEWYENEGYKAGVVYACGAVVKPARPDDSSRSGGDELFVYYGGADKVSCVATANLDAFLKELVYSGASKLKSRKS</sequence>
<evidence type="ECO:0008006" key="6">
    <source>
        <dbReference type="Google" id="ProtNLM"/>
    </source>
</evidence>